<dbReference type="EMBL" id="CAJGYM010000046">
    <property type="protein sequence ID" value="CAD6194579.1"/>
    <property type="molecule type" value="Genomic_DNA"/>
</dbReference>
<evidence type="ECO:0000313" key="1">
    <source>
        <dbReference type="EMBL" id="CAD6194579.1"/>
    </source>
</evidence>
<comment type="caution">
    <text evidence="1">The sequence shown here is derived from an EMBL/GenBank/DDBJ whole genome shotgun (WGS) entry which is preliminary data.</text>
</comment>
<keyword evidence="2" id="KW-1185">Reference proteome</keyword>
<dbReference type="AlphaFoldDB" id="A0A8S1HFA3"/>
<proteinExistence type="predicted"/>
<organism evidence="1 2">
    <name type="scientific">Caenorhabditis auriculariae</name>
    <dbReference type="NCBI Taxonomy" id="2777116"/>
    <lineage>
        <taxon>Eukaryota</taxon>
        <taxon>Metazoa</taxon>
        <taxon>Ecdysozoa</taxon>
        <taxon>Nematoda</taxon>
        <taxon>Chromadorea</taxon>
        <taxon>Rhabditida</taxon>
        <taxon>Rhabditina</taxon>
        <taxon>Rhabditomorpha</taxon>
        <taxon>Rhabditoidea</taxon>
        <taxon>Rhabditidae</taxon>
        <taxon>Peloderinae</taxon>
        <taxon>Caenorhabditis</taxon>
    </lineage>
</organism>
<protein>
    <submittedName>
        <fullName evidence="1">Uncharacterized protein</fullName>
    </submittedName>
</protein>
<reference evidence="1" key="1">
    <citation type="submission" date="2020-10" db="EMBL/GenBank/DDBJ databases">
        <authorList>
            <person name="Kikuchi T."/>
        </authorList>
    </citation>
    <scope>NUCLEOTIDE SEQUENCE</scope>
    <source>
        <strain evidence="1">NKZ352</strain>
    </source>
</reference>
<gene>
    <name evidence="1" type="ORF">CAUJ_LOCUS10498</name>
</gene>
<evidence type="ECO:0000313" key="2">
    <source>
        <dbReference type="Proteomes" id="UP000835052"/>
    </source>
</evidence>
<name>A0A8S1HFA3_9PELO</name>
<sequence length="168" mass="18428">MGAAASSIVMTLPFRLTFNSIYNDAAKELVKTRRHRKMERLGLTTKASISVGTSRLLPHALISLSGISGFIEGLGGRIRWEEDVCQAPKKGCVEENGKNELVGMNWLIANEMRPGRGYPLRTLYEEDLSSLALFLPAQKLSPALEISSSWLTLAGASQHLDGPRFDGR</sequence>
<dbReference type="Proteomes" id="UP000835052">
    <property type="component" value="Unassembled WGS sequence"/>
</dbReference>
<accession>A0A8S1HFA3</accession>